<dbReference type="Gene3D" id="1.10.620.20">
    <property type="entry name" value="Ribonucleotide Reductase, subunit A"/>
    <property type="match status" value="1"/>
</dbReference>
<dbReference type="EMBL" id="AYKW01000045">
    <property type="protein sequence ID" value="PIL26486.1"/>
    <property type="molecule type" value="Genomic_DNA"/>
</dbReference>
<accession>A0A2G8RY93</accession>
<dbReference type="InterPro" id="IPR000358">
    <property type="entry name" value="RNR_small_fam"/>
</dbReference>
<dbReference type="Proteomes" id="UP000230002">
    <property type="component" value="Unassembled WGS sequence"/>
</dbReference>
<dbReference type="InterPro" id="IPR012348">
    <property type="entry name" value="RNR-like"/>
</dbReference>
<comment type="similarity">
    <text evidence="1">Belongs to the ribonucleoside diphosphate reductase small chain family.</text>
</comment>
<keyword evidence="3" id="KW-1185">Reference proteome</keyword>
<dbReference type="GO" id="GO:0016491">
    <property type="term" value="F:oxidoreductase activity"/>
    <property type="evidence" value="ECO:0007669"/>
    <property type="project" value="InterPro"/>
</dbReference>
<dbReference type="AlphaFoldDB" id="A0A2G8RY93"/>
<organism evidence="2 3">
    <name type="scientific">Ganoderma sinense ZZ0214-1</name>
    <dbReference type="NCBI Taxonomy" id="1077348"/>
    <lineage>
        <taxon>Eukaryota</taxon>
        <taxon>Fungi</taxon>
        <taxon>Dikarya</taxon>
        <taxon>Basidiomycota</taxon>
        <taxon>Agaricomycotina</taxon>
        <taxon>Agaricomycetes</taxon>
        <taxon>Polyporales</taxon>
        <taxon>Polyporaceae</taxon>
        <taxon>Ganoderma</taxon>
    </lineage>
</organism>
<dbReference type="CDD" id="cd01049">
    <property type="entry name" value="RNRR2"/>
    <property type="match status" value="1"/>
</dbReference>
<dbReference type="InterPro" id="IPR033909">
    <property type="entry name" value="RNR_small"/>
</dbReference>
<dbReference type="SUPFAM" id="SSF47240">
    <property type="entry name" value="Ferritin-like"/>
    <property type="match status" value="1"/>
</dbReference>
<evidence type="ECO:0000313" key="3">
    <source>
        <dbReference type="Proteomes" id="UP000230002"/>
    </source>
</evidence>
<gene>
    <name evidence="2" type="ORF">GSI_12244</name>
</gene>
<name>A0A2G8RY93_9APHY</name>
<dbReference type="PANTHER" id="PTHR23409">
    <property type="entry name" value="RIBONUCLEOSIDE-DIPHOSPHATE REDUCTASE SMALL CHAIN"/>
    <property type="match status" value="1"/>
</dbReference>
<comment type="caution">
    <text evidence="2">The sequence shown here is derived from an EMBL/GenBank/DDBJ whole genome shotgun (WGS) entry which is preliminary data.</text>
</comment>
<dbReference type="OrthoDB" id="10248373at2759"/>
<dbReference type="PANTHER" id="PTHR23409:SF18">
    <property type="entry name" value="RIBONUCLEOSIDE-DIPHOSPHATE REDUCTASE SUBUNIT M2"/>
    <property type="match status" value="1"/>
</dbReference>
<evidence type="ECO:0000313" key="2">
    <source>
        <dbReference type="EMBL" id="PIL26486.1"/>
    </source>
</evidence>
<dbReference type="InterPro" id="IPR009078">
    <property type="entry name" value="Ferritin-like_SF"/>
</dbReference>
<sequence>MPMLIAELMISRENIHSETYAYFVKTFVMDAEERDRLFGAIETVPSVKAKAEWCFKWFDREAHSFATRLLAFAIVEGRGVLPGLCFSNELIARDEEMHMRFACLLYAELTEKVPADTVYGMMMEAVELEKRFFSDALVALFDGLNAAMMADYVEFTADYVLLCMKYEPLYNTSNPFMFMTMLRLPGRSNFFERPVSEYSGAVVGWGPM</sequence>
<dbReference type="STRING" id="1077348.A0A2G8RY93"/>
<dbReference type="GO" id="GO:0009263">
    <property type="term" value="P:deoxyribonucleotide biosynthetic process"/>
    <property type="evidence" value="ECO:0007669"/>
    <property type="project" value="InterPro"/>
</dbReference>
<proteinExistence type="inferred from homology"/>
<evidence type="ECO:0000256" key="1">
    <source>
        <dbReference type="ARBA" id="ARBA00009303"/>
    </source>
</evidence>
<reference evidence="2 3" key="1">
    <citation type="journal article" date="2015" name="Sci. Rep.">
        <title>Chromosome-level genome map provides insights into diverse defense mechanisms in the medicinal fungus Ganoderma sinense.</title>
        <authorList>
            <person name="Zhu Y."/>
            <person name="Xu J."/>
            <person name="Sun C."/>
            <person name="Zhou S."/>
            <person name="Xu H."/>
            <person name="Nelson D.R."/>
            <person name="Qian J."/>
            <person name="Song J."/>
            <person name="Luo H."/>
            <person name="Xiang L."/>
            <person name="Li Y."/>
            <person name="Xu Z."/>
            <person name="Ji A."/>
            <person name="Wang L."/>
            <person name="Lu S."/>
            <person name="Hayward A."/>
            <person name="Sun W."/>
            <person name="Li X."/>
            <person name="Schwartz D.C."/>
            <person name="Wang Y."/>
            <person name="Chen S."/>
        </authorList>
    </citation>
    <scope>NUCLEOTIDE SEQUENCE [LARGE SCALE GENOMIC DNA]</scope>
    <source>
        <strain evidence="2 3">ZZ0214-1</strain>
    </source>
</reference>
<protein>
    <submittedName>
        <fullName evidence="2">Uncharacterized protein</fullName>
    </submittedName>
</protein>
<dbReference type="Pfam" id="PF00268">
    <property type="entry name" value="Ribonuc_red_sm"/>
    <property type="match status" value="1"/>
</dbReference>